<evidence type="ECO:0000313" key="1">
    <source>
        <dbReference type="EMBL" id="KAB1648468.1"/>
    </source>
</evidence>
<accession>A0A6H9WNX5</accession>
<reference evidence="1 2" key="1">
    <citation type="submission" date="2019-09" db="EMBL/GenBank/DDBJ databases">
        <title>Phylogeny of genus Pseudoclavibacter and closely related genus.</title>
        <authorList>
            <person name="Li Y."/>
        </authorList>
    </citation>
    <scope>NUCLEOTIDE SEQUENCE [LARGE SCALE GENOMIC DNA]</scope>
    <source>
        <strain evidence="1 2">EGI 60007</strain>
    </source>
</reference>
<proteinExistence type="predicted"/>
<name>A0A6H9WNX5_9MICO</name>
<sequence length="216" mass="24422">MVRGALWLLQVVGEGGTFTKNQLRDAFPGVSQVDRRIRDLRDYGWVVHSSTEEASLLAEDQRFVKAGVAVWDPQERRKAAPRKAIPSKERRAVLARDGYMCTLCGIAGAEPYRDDPVMTAVLSVSRRKVRTLEGTETEMLVTECNRCRSGQDKAPIDIGDAVAAANALSPGDRRRLLRWMERGRRGMTELDRAWEAYLRTPVDLRPEIAERLRDQQ</sequence>
<gene>
    <name evidence="1" type="ORF">F8O04_11740</name>
</gene>
<dbReference type="Proteomes" id="UP000431744">
    <property type="component" value="Unassembled WGS sequence"/>
</dbReference>
<comment type="caution">
    <text evidence="1">The sequence shown here is derived from an EMBL/GenBank/DDBJ whole genome shotgun (WGS) entry which is preliminary data.</text>
</comment>
<dbReference type="OrthoDB" id="3823469at2"/>
<dbReference type="EMBL" id="WBJY01000002">
    <property type="protein sequence ID" value="KAB1648468.1"/>
    <property type="molecule type" value="Genomic_DNA"/>
</dbReference>
<keyword evidence="2" id="KW-1185">Reference proteome</keyword>
<evidence type="ECO:0000313" key="2">
    <source>
        <dbReference type="Proteomes" id="UP000431744"/>
    </source>
</evidence>
<protein>
    <submittedName>
        <fullName evidence="1">Uncharacterized protein</fullName>
    </submittedName>
</protein>
<organism evidence="1 2">
    <name type="scientific">Pseudoclavibacter endophyticus</name>
    <dbReference type="NCBI Taxonomy" id="1778590"/>
    <lineage>
        <taxon>Bacteria</taxon>
        <taxon>Bacillati</taxon>
        <taxon>Actinomycetota</taxon>
        <taxon>Actinomycetes</taxon>
        <taxon>Micrococcales</taxon>
        <taxon>Microbacteriaceae</taxon>
        <taxon>Pseudoclavibacter</taxon>
    </lineage>
</organism>
<dbReference type="AlphaFoldDB" id="A0A6H9WNX5"/>